<sequence length="1035" mass="115681">MEPTLFAFIWKHSKKQQLVLLFLTVLSFPFLYASLELPKQIINDAIGAPGDTVTIWGFTVTQVQYLLILCFAFLATVIASGLMKMRINTMKGILAERMLRRLRFTLIHRAMRFPKAYFATTSQGELVSMITSEAEPMGGLMGDAIAQPVFQFGQMMTIVTFLFMQSVWFGLASIALIPLQAWLIPKLQRQINLLNKERIQEVRHLSSEIGESAAGISDLRTNGGWRYRLAQFSHRLGTLFEIRFKIYNKKFFMKFLNNLITQMTPFLFYSVGGYLAITGEVTVGALVAALGAYKDLSGPWKDLLTYYNQVQDMSLRWEIVTERFAPKNMIPERLFEGEPDTIPHLSGDIELRNVTVRDNDGKTILEDLDLTIPAGARVAIQSTHASERNALGQLLTRELLPVQGDVVMGGHNLRDLHQSVIAARIGYAYSRPYLFDGTLGDNLMMPLRTRPQHEADATKAPSRRQIEAVRAGNPPDSLSDEWINPGLAGLDDIDDIRDWWFQLVEAMGIDEFMFRRTLRTQFDPQLHPVLAQEIINLRETVAERLREKDLDRYVYRFDPDRFNPAVPLGGNLLFASPSRDISPDILAGDGRFLSMLGAHDLADDAMSISNAVLETLNQTFGRDGTDHPLFLRLGMSKDMYHRLLDIEDSRKAKGEASLSVEERSLLLTVPFLLTAEQIGPDFPDEYKDKILTIRKGQADRLRNAMNGMFIPVSPDIYIPRLSVMENALYGRVSLMAGAHMEEIEDVVAAAMNEAGLRRRAAAIIYDLPSGLGGNNLPTVFQERAAFSRAGIKRPDVLILDKALASHDSESRLRTRLKLRELLPDSIMIFMEDHFAHPEAYDLFVEIKDGRIDGVSRTSIVHEEGASADLSRKLEVISATELFSGIDARNQRLLAFSAQWYDVAAGQVIFARGQMPDAAYLCISGQAQLDLSDEDGRKRPISIIEPGRLIGDLSIITGEARQLDLVAINDCSFLRIGAEELRAVIESDASVAVQLLQTVAGYLTTLSHRINAAREPGDVFPEVSAAVQVEGVDDNA</sequence>
<gene>
    <name evidence="10" type="ORF">HW561_10760</name>
</gene>
<protein>
    <submittedName>
        <fullName evidence="10">Cyclic nucleotide-binding domain-containing protein</fullName>
    </submittedName>
</protein>
<evidence type="ECO:0000256" key="1">
    <source>
        <dbReference type="ARBA" id="ARBA00004651"/>
    </source>
</evidence>
<dbReference type="SUPFAM" id="SSF90123">
    <property type="entry name" value="ABC transporter transmembrane region"/>
    <property type="match status" value="1"/>
</dbReference>
<feature type="transmembrane region" description="Helical" evidence="6">
    <location>
        <begin position="18"/>
        <end position="35"/>
    </location>
</feature>
<keyword evidence="11" id="KW-1185">Reference proteome</keyword>
<name>A0ABX2PT92_9RHOB</name>
<dbReference type="EMBL" id="JABXWT010000004">
    <property type="protein sequence ID" value="NVO56269.1"/>
    <property type="molecule type" value="Genomic_DNA"/>
</dbReference>
<feature type="region of interest" description="Disordered" evidence="5">
    <location>
        <begin position="452"/>
        <end position="477"/>
    </location>
</feature>
<feature type="domain" description="ABC transporter" evidence="8">
    <location>
        <begin position="349"/>
        <end position="873"/>
    </location>
</feature>
<evidence type="ECO:0000256" key="3">
    <source>
        <dbReference type="ARBA" id="ARBA00022989"/>
    </source>
</evidence>
<keyword evidence="3 6" id="KW-1133">Transmembrane helix</keyword>
<evidence type="ECO:0000259" key="8">
    <source>
        <dbReference type="PROSITE" id="PS50893"/>
    </source>
</evidence>
<dbReference type="InterPro" id="IPR000595">
    <property type="entry name" value="cNMP-bd_dom"/>
</dbReference>
<dbReference type="InterPro" id="IPR011527">
    <property type="entry name" value="ABC1_TM_dom"/>
</dbReference>
<comment type="subcellular location">
    <subcellularLocation>
        <location evidence="1">Cell membrane</location>
        <topology evidence="1">Multi-pass membrane protein</topology>
    </subcellularLocation>
</comment>
<dbReference type="PROSITE" id="PS50042">
    <property type="entry name" value="CNMP_BINDING_3"/>
    <property type="match status" value="1"/>
</dbReference>
<comment type="caution">
    <text evidence="10">The sequence shown here is derived from an EMBL/GenBank/DDBJ whole genome shotgun (WGS) entry which is preliminary data.</text>
</comment>
<evidence type="ECO:0000259" key="7">
    <source>
        <dbReference type="PROSITE" id="PS50042"/>
    </source>
</evidence>
<feature type="transmembrane region" description="Helical" evidence="6">
    <location>
        <begin position="55"/>
        <end position="82"/>
    </location>
</feature>
<dbReference type="PROSITE" id="PS50929">
    <property type="entry name" value="ABC_TM1F"/>
    <property type="match status" value="1"/>
</dbReference>
<dbReference type="CDD" id="cd07346">
    <property type="entry name" value="ABC_6TM_exporters"/>
    <property type="match status" value="1"/>
</dbReference>
<evidence type="ECO:0000256" key="2">
    <source>
        <dbReference type="ARBA" id="ARBA00022692"/>
    </source>
</evidence>
<dbReference type="InterPro" id="IPR036640">
    <property type="entry name" value="ABC1_TM_sf"/>
</dbReference>
<dbReference type="SUPFAM" id="SSF51206">
    <property type="entry name" value="cAMP-binding domain-like"/>
    <property type="match status" value="1"/>
</dbReference>
<dbReference type="InterPro" id="IPR018490">
    <property type="entry name" value="cNMP-bd_dom_sf"/>
</dbReference>
<dbReference type="Pfam" id="PF00664">
    <property type="entry name" value="ABC_membrane"/>
    <property type="match status" value="1"/>
</dbReference>
<feature type="transmembrane region" description="Helical" evidence="6">
    <location>
        <begin position="158"/>
        <end position="183"/>
    </location>
</feature>
<evidence type="ECO:0000259" key="9">
    <source>
        <dbReference type="PROSITE" id="PS50929"/>
    </source>
</evidence>
<evidence type="ECO:0000313" key="10">
    <source>
        <dbReference type="EMBL" id="NVO56269.1"/>
    </source>
</evidence>
<dbReference type="RefSeq" id="WP_176864560.1">
    <property type="nucleotide sequence ID" value="NZ_JABXWT010000004.1"/>
</dbReference>
<dbReference type="Gene3D" id="1.20.1560.10">
    <property type="entry name" value="ABC transporter type 1, transmembrane domain"/>
    <property type="match status" value="1"/>
</dbReference>
<dbReference type="InterPro" id="IPR003439">
    <property type="entry name" value="ABC_transporter-like_ATP-bd"/>
</dbReference>
<feature type="domain" description="Cyclic nucleotide-binding" evidence="7">
    <location>
        <begin position="881"/>
        <end position="984"/>
    </location>
</feature>
<dbReference type="PROSITE" id="PS50893">
    <property type="entry name" value="ABC_TRANSPORTER_2"/>
    <property type="match status" value="1"/>
</dbReference>
<dbReference type="InterPro" id="IPR027417">
    <property type="entry name" value="P-loop_NTPase"/>
</dbReference>
<dbReference type="SUPFAM" id="SSF52540">
    <property type="entry name" value="P-loop containing nucleoside triphosphate hydrolases"/>
    <property type="match status" value="2"/>
</dbReference>
<reference evidence="10 11" key="1">
    <citation type="submission" date="2020-06" db="EMBL/GenBank/DDBJ databases">
        <authorList>
            <person name="Cao W.R."/>
        </authorList>
    </citation>
    <scope>NUCLEOTIDE SEQUENCE [LARGE SCALE GENOMIC DNA]</scope>
    <source>
        <strain evidence="10 11">B1Z28</strain>
    </source>
</reference>
<dbReference type="PANTHER" id="PTHR43394">
    <property type="entry name" value="ATP-DEPENDENT PERMEASE MDL1, MITOCHONDRIAL"/>
    <property type="match status" value="1"/>
</dbReference>
<dbReference type="Gene3D" id="3.40.50.300">
    <property type="entry name" value="P-loop containing nucleotide triphosphate hydrolases"/>
    <property type="match status" value="2"/>
</dbReference>
<dbReference type="CDD" id="cd00038">
    <property type="entry name" value="CAP_ED"/>
    <property type="match status" value="1"/>
</dbReference>
<evidence type="ECO:0000256" key="5">
    <source>
        <dbReference type="SAM" id="MobiDB-lite"/>
    </source>
</evidence>
<accession>A0ABX2PT92</accession>
<dbReference type="Pfam" id="PF00027">
    <property type="entry name" value="cNMP_binding"/>
    <property type="match status" value="1"/>
</dbReference>
<dbReference type="InterPro" id="IPR039421">
    <property type="entry name" value="Type_1_exporter"/>
</dbReference>
<evidence type="ECO:0000313" key="11">
    <source>
        <dbReference type="Proteomes" id="UP000630805"/>
    </source>
</evidence>
<evidence type="ECO:0000256" key="4">
    <source>
        <dbReference type="ARBA" id="ARBA00023136"/>
    </source>
</evidence>
<dbReference type="Proteomes" id="UP000630805">
    <property type="component" value="Unassembled WGS sequence"/>
</dbReference>
<dbReference type="Gene3D" id="2.60.120.10">
    <property type="entry name" value="Jelly Rolls"/>
    <property type="match status" value="1"/>
</dbReference>
<proteinExistence type="predicted"/>
<feature type="domain" description="ABC transmembrane type-1" evidence="9">
    <location>
        <begin position="18"/>
        <end position="312"/>
    </location>
</feature>
<organism evidence="10 11">
    <name type="scientific">Ruegeria haliotis</name>
    <dbReference type="NCBI Taxonomy" id="2747601"/>
    <lineage>
        <taxon>Bacteria</taxon>
        <taxon>Pseudomonadati</taxon>
        <taxon>Pseudomonadota</taxon>
        <taxon>Alphaproteobacteria</taxon>
        <taxon>Rhodobacterales</taxon>
        <taxon>Roseobacteraceae</taxon>
        <taxon>Ruegeria</taxon>
    </lineage>
</organism>
<keyword evidence="4 6" id="KW-0472">Membrane</keyword>
<evidence type="ECO:0000256" key="6">
    <source>
        <dbReference type="SAM" id="Phobius"/>
    </source>
</evidence>
<dbReference type="InterPro" id="IPR014710">
    <property type="entry name" value="RmlC-like_jellyroll"/>
</dbReference>
<dbReference type="SMART" id="SM00100">
    <property type="entry name" value="cNMP"/>
    <property type="match status" value="1"/>
</dbReference>
<dbReference type="PANTHER" id="PTHR43394:SF1">
    <property type="entry name" value="ATP-BINDING CASSETTE SUB-FAMILY B MEMBER 10, MITOCHONDRIAL"/>
    <property type="match status" value="1"/>
</dbReference>
<keyword evidence="2 6" id="KW-0812">Transmembrane</keyword>